<feature type="compositionally biased region" description="Acidic residues" evidence="5">
    <location>
        <begin position="153"/>
        <end position="169"/>
    </location>
</feature>
<feature type="compositionally biased region" description="Polar residues" evidence="5">
    <location>
        <begin position="79"/>
        <end position="94"/>
    </location>
</feature>
<dbReference type="PROSITE" id="PS50089">
    <property type="entry name" value="ZF_RING_2"/>
    <property type="match status" value="1"/>
</dbReference>
<feature type="compositionally biased region" description="Low complexity" evidence="5">
    <location>
        <begin position="681"/>
        <end position="709"/>
    </location>
</feature>
<dbReference type="InterPro" id="IPR001841">
    <property type="entry name" value="Znf_RING"/>
</dbReference>
<feature type="region of interest" description="Disordered" evidence="5">
    <location>
        <begin position="71"/>
        <end position="224"/>
    </location>
</feature>
<dbReference type="GO" id="GO:0008270">
    <property type="term" value="F:zinc ion binding"/>
    <property type="evidence" value="ECO:0007669"/>
    <property type="project" value="UniProtKB-KW"/>
</dbReference>
<dbReference type="Proteomes" id="UP000719766">
    <property type="component" value="Unassembled WGS sequence"/>
</dbReference>
<feature type="compositionally biased region" description="Low complexity" evidence="5">
    <location>
        <begin position="490"/>
        <end position="512"/>
    </location>
</feature>
<feature type="region of interest" description="Disordered" evidence="5">
    <location>
        <begin position="650"/>
        <end position="709"/>
    </location>
</feature>
<feature type="compositionally biased region" description="Basic and acidic residues" evidence="5">
    <location>
        <begin position="189"/>
        <end position="200"/>
    </location>
</feature>
<evidence type="ECO:0000256" key="1">
    <source>
        <dbReference type="ARBA" id="ARBA00022723"/>
    </source>
</evidence>
<feature type="region of interest" description="Disordered" evidence="5">
    <location>
        <begin position="383"/>
        <end position="428"/>
    </location>
</feature>
<dbReference type="OrthoDB" id="8062037at2759"/>
<dbReference type="RefSeq" id="XP_041162869.1">
    <property type="nucleotide sequence ID" value="XM_041302400.1"/>
</dbReference>
<keyword evidence="8" id="KW-1185">Reference proteome</keyword>
<feature type="compositionally biased region" description="Low complexity" evidence="5">
    <location>
        <begin position="533"/>
        <end position="548"/>
    </location>
</feature>
<protein>
    <recommendedName>
        <fullName evidence="6">RING-type domain-containing protein</fullName>
    </recommendedName>
</protein>
<sequence length="922" mass="97116">MDNSNSGNDDGRGHRFGHNFHLPTTLQNVFRNINQAFSHNHSHPAQQNSTQEVIMSDALPAEPIDAHELAVDLDRTPVPETSTLPPLAETSQPVPSAEDVDMPLASSIPSLQAQPTRDDDEDSMPELRSVSDSDESDDSQSSRAETLPNLLAVDDDHDSDWTDDEDDLPPLEPIAGSRRARVDDDIDEARDRRHPSERVGRPVSPPLPPPQPSNTEQHPPAGTQAFINGFMAPLFGMNPFPGGNASPGPAPGAENITVEHTGFTFTIPLGGPPNQNGGGAAPPPFGPANVPPDAAGGRDDFLQAFADFLQQMQQFGGLDDNREDPERAKKLIAGLETVPTGLVKRLERVGGAPGGHVDGAETTDSSSPGCAICWDTLLDAESDSFKPKAPEEPPTGANTDSASAPSIPTSTDSDLPSSSQSFDSPLETSVPEAPKIISLPCAHVFHESCLLPWFTRAKQATCPTCRFNIDPENLTSSPPPHHPFNFAPRATPQANGATPAAQAAAAPAPNAAQSVPVPTAEQAAAAPPPAGPAAPEASAAGPAPQPAANQIPPNFFNPGQPGQRFTLSNGVPVGPGATVHILQFPGGGNNLQDLFRRGAGAVPAGAGPMPPPPVPRSRTQSLPNIADNRPVGGPQAGDFLTIGLDLFFDESLPAGMSPPQQQPHTPGQSQPQGEPQPQPQPQNEAQEQPQNQTPGPAPGQTQGQAPGVGQVPQEFQNFINNLIQSATRTFIPVPIFNNGPAAPQGQPQPTQGQEPPADGAQVPPANVPPLGGASLPMPPPFNFPHAHPIRPTRPMPPRRERKTWMLPAAPGPSLRQRVEQKEREAGLRCYDPSCGIGPSDEDPIPEIVVESMKQLSIHPLSHPGEGSLCAHTFHPACLVSAERVAGWGVEDKAEPYVEVSCPVCRDLGSVTREEWEEGVSAL</sequence>
<dbReference type="AlphaFoldDB" id="A0A9P7IZI3"/>
<feature type="region of interest" description="Disordered" evidence="5">
    <location>
        <begin position="600"/>
        <end position="637"/>
    </location>
</feature>
<evidence type="ECO:0000256" key="3">
    <source>
        <dbReference type="ARBA" id="ARBA00022833"/>
    </source>
</evidence>
<organism evidence="7 8">
    <name type="scientific">Suillus plorans</name>
    <dbReference type="NCBI Taxonomy" id="116603"/>
    <lineage>
        <taxon>Eukaryota</taxon>
        <taxon>Fungi</taxon>
        <taxon>Dikarya</taxon>
        <taxon>Basidiomycota</taxon>
        <taxon>Agaricomycotina</taxon>
        <taxon>Agaricomycetes</taxon>
        <taxon>Agaricomycetidae</taxon>
        <taxon>Boletales</taxon>
        <taxon>Suillineae</taxon>
        <taxon>Suillaceae</taxon>
        <taxon>Suillus</taxon>
    </lineage>
</organism>
<accession>A0A9P7IZI3</accession>
<dbReference type="Gene3D" id="3.30.40.10">
    <property type="entry name" value="Zinc/RING finger domain, C3HC4 (zinc finger)"/>
    <property type="match status" value="1"/>
</dbReference>
<feature type="compositionally biased region" description="Low complexity" evidence="5">
    <location>
        <begin position="405"/>
        <end position="425"/>
    </location>
</feature>
<reference evidence="7" key="1">
    <citation type="journal article" date="2020" name="New Phytol.">
        <title>Comparative genomics reveals dynamic genome evolution in host specialist ectomycorrhizal fungi.</title>
        <authorList>
            <person name="Lofgren L.A."/>
            <person name="Nguyen N.H."/>
            <person name="Vilgalys R."/>
            <person name="Ruytinx J."/>
            <person name="Liao H.L."/>
            <person name="Branco S."/>
            <person name="Kuo A."/>
            <person name="LaButti K."/>
            <person name="Lipzen A."/>
            <person name="Andreopoulos W."/>
            <person name="Pangilinan J."/>
            <person name="Riley R."/>
            <person name="Hundley H."/>
            <person name="Na H."/>
            <person name="Barry K."/>
            <person name="Grigoriev I.V."/>
            <person name="Stajich J.E."/>
            <person name="Kennedy P.G."/>
        </authorList>
    </citation>
    <scope>NUCLEOTIDE SEQUENCE</scope>
    <source>
        <strain evidence="7">S12</strain>
    </source>
</reference>
<keyword evidence="2 4" id="KW-0863">Zinc-finger</keyword>
<feature type="compositionally biased region" description="Pro residues" evidence="5">
    <location>
        <begin position="203"/>
        <end position="212"/>
    </location>
</feature>
<feature type="region of interest" description="Disordered" evidence="5">
    <location>
        <begin position="734"/>
        <end position="798"/>
    </location>
</feature>
<feature type="region of interest" description="Disordered" evidence="5">
    <location>
        <begin position="473"/>
        <end position="571"/>
    </location>
</feature>
<evidence type="ECO:0000256" key="4">
    <source>
        <dbReference type="PROSITE-ProRule" id="PRU00175"/>
    </source>
</evidence>
<name>A0A9P7IZI3_9AGAM</name>
<evidence type="ECO:0000256" key="2">
    <source>
        <dbReference type="ARBA" id="ARBA00022771"/>
    </source>
</evidence>
<dbReference type="InterPro" id="IPR013083">
    <property type="entry name" value="Znf_RING/FYVE/PHD"/>
</dbReference>
<proteinExistence type="predicted"/>
<feature type="domain" description="RING-type" evidence="6">
    <location>
        <begin position="370"/>
        <end position="466"/>
    </location>
</feature>
<dbReference type="SMART" id="SM00184">
    <property type="entry name" value="RING"/>
    <property type="match status" value="2"/>
</dbReference>
<evidence type="ECO:0000256" key="5">
    <source>
        <dbReference type="SAM" id="MobiDB-lite"/>
    </source>
</evidence>
<comment type="caution">
    <text evidence="7">The sequence shown here is derived from an EMBL/GenBank/DDBJ whole genome shotgun (WGS) entry which is preliminary data.</text>
</comment>
<feature type="region of interest" description="Disordered" evidence="5">
    <location>
        <begin position="264"/>
        <end position="286"/>
    </location>
</feature>
<dbReference type="Pfam" id="PF13639">
    <property type="entry name" value="zf-RING_2"/>
    <property type="match status" value="1"/>
</dbReference>
<evidence type="ECO:0000259" key="6">
    <source>
        <dbReference type="PROSITE" id="PS50089"/>
    </source>
</evidence>
<evidence type="ECO:0000313" key="7">
    <source>
        <dbReference type="EMBL" id="KAG1798058.1"/>
    </source>
</evidence>
<evidence type="ECO:0000313" key="8">
    <source>
        <dbReference type="Proteomes" id="UP000719766"/>
    </source>
</evidence>
<dbReference type="PANTHER" id="PTHR15710">
    <property type="entry name" value="E3 UBIQUITIN-PROTEIN LIGASE PRAJA"/>
    <property type="match status" value="1"/>
</dbReference>
<dbReference type="SUPFAM" id="SSF57850">
    <property type="entry name" value="RING/U-box"/>
    <property type="match status" value="1"/>
</dbReference>
<dbReference type="GeneID" id="64596164"/>
<dbReference type="EMBL" id="JABBWE010000014">
    <property type="protein sequence ID" value="KAG1798058.1"/>
    <property type="molecule type" value="Genomic_DNA"/>
</dbReference>
<feature type="compositionally biased region" description="Low complexity" evidence="5">
    <location>
        <begin position="739"/>
        <end position="757"/>
    </location>
</feature>
<gene>
    <name evidence="7" type="ORF">HD556DRAFT_1352525</name>
</gene>
<keyword evidence="1" id="KW-0479">Metal-binding</keyword>
<keyword evidence="3" id="KW-0862">Zinc</keyword>